<evidence type="ECO:0000256" key="2">
    <source>
        <dbReference type="ARBA" id="ARBA00022692"/>
    </source>
</evidence>
<keyword evidence="2 5" id="KW-0812">Transmembrane</keyword>
<dbReference type="AlphaFoldDB" id="A0A177WJJ6"/>
<feature type="domain" description="3-oxo-5-alpha-steroid 4-dehydrogenase C-terminal" evidence="6">
    <location>
        <begin position="266"/>
        <end position="348"/>
    </location>
</feature>
<feature type="transmembrane region" description="Helical" evidence="5">
    <location>
        <begin position="6"/>
        <end position="31"/>
    </location>
</feature>
<evidence type="ECO:0000256" key="4">
    <source>
        <dbReference type="ARBA" id="ARBA00023136"/>
    </source>
</evidence>
<dbReference type="GO" id="GO:0005783">
    <property type="term" value="C:endoplasmic reticulum"/>
    <property type="evidence" value="ECO:0007669"/>
    <property type="project" value="TreeGrafter"/>
</dbReference>
<dbReference type="VEuPathDB" id="FungiDB:BDEG_24047"/>
<comment type="subcellular location">
    <subcellularLocation>
        <location evidence="1">Endomembrane system</location>
        <topology evidence="1">Multi-pass membrane protein</topology>
    </subcellularLocation>
</comment>
<name>A0A177WJJ6_BATDL</name>
<dbReference type="PANTHER" id="PTHR14624:SF0">
    <property type="entry name" value="POLYPRENOL REDUCTASE"/>
    <property type="match status" value="1"/>
</dbReference>
<feature type="transmembrane region" description="Helical" evidence="5">
    <location>
        <begin position="146"/>
        <end position="165"/>
    </location>
</feature>
<dbReference type="PANTHER" id="PTHR14624">
    <property type="entry name" value="DFG10 PROTEIN"/>
    <property type="match status" value="1"/>
</dbReference>
<sequence length="348" mass="40517">MNQDTAVLVVVWTLRLLFLLPTAFIFFISLLKNPLCLSLLQYGKTFGNSIFSVPKSWFTHFYFFGLFWNTLIGCGLLSLNHSFSQYALKTNTTIRVDYMISGQSWIGCSMSGRVWLIWILIECQTLRRMIECLLWQSSKRTSRMHILHYAAGYFFYMFMPLALLVETTIRPILFTIFELESSLISPCSQPITFKSGIFCIVGLYIFFWAGCEQNYIHMYLSKLRQRMDSRNLSKSRESNTVGLKNTTDKSLLTMATTTNTSTSLSTSNYILPQGRWFNYVACPHYFFEIMIYVGFVVIAGFADLTTWCVVLFVCVDLSVSSNMQWKWYKKTYPNQIKSFWKRIIPLIF</sequence>
<evidence type="ECO:0000259" key="6">
    <source>
        <dbReference type="Pfam" id="PF02544"/>
    </source>
</evidence>
<proteinExistence type="predicted"/>
<dbReference type="Proteomes" id="UP000077115">
    <property type="component" value="Unassembled WGS sequence"/>
</dbReference>
<evidence type="ECO:0000313" key="8">
    <source>
        <dbReference type="Proteomes" id="UP000077115"/>
    </source>
</evidence>
<evidence type="ECO:0000256" key="3">
    <source>
        <dbReference type="ARBA" id="ARBA00022989"/>
    </source>
</evidence>
<dbReference type="InterPro" id="IPR039698">
    <property type="entry name" value="Dfg10/SRD5A3"/>
</dbReference>
<dbReference type="PROSITE" id="PS50244">
    <property type="entry name" value="S5A_REDUCTASE"/>
    <property type="match status" value="1"/>
</dbReference>
<dbReference type="eggNOG" id="KOG1640">
    <property type="taxonomic scope" value="Eukaryota"/>
</dbReference>
<gene>
    <name evidence="7" type="ORF">BDEG_24047</name>
</gene>
<dbReference type="InterPro" id="IPR001104">
    <property type="entry name" value="3-oxo-5_a-steroid_4-DH_C"/>
</dbReference>
<keyword evidence="4 5" id="KW-0472">Membrane</keyword>
<protein>
    <recommendedName>
        <fullName evidence="6">3-oxo-5-alpha-steroid 4-dehydrogenase C-terminal domain-containing protein</fullName>
    </recommendedName>
</protein>
<evidence type="ECO:0000256" key="1">
    <source>
        <dbReference type="ARBA" id="ARBA00004127"/>
    </source>
</evidence>
<dbReference type="STRING" id="403673.A0A177WJJ6"/>
<feature type="transmembrane region" description="Helical" evidence="5">
    <location>
        <begin position="61"/>
        <end position="83"/>
    </location>
</feature>
<evidence type="ECO:0000313" key="7">
    <source>
        <dbReference type="EMBL" id="OAJ40297.1"/>
    </source>
</evidence>
<reference evidence="7 8" key="2">
    <citation type="submission" date="2016-05" db="EMBL/GenBank/DDBJ databases">
        <title>Lineage-specific infection strategies underlie the spectrum of fungal disease in amphibians.</title>
        <authorList>
            <person name="Cuomo C.A."/>
            <person name="Farrer R.A."/>
            <person name="James T."/>
            <person name="Longcore J."/>
            <person name="Birren B."/>
        </authorList>
    </citation>
    <scope>NUCLEOTIDE SEQUENCE [LARGE SCALE GENOMIC DNA]</scope>
    <source>
        <strain evidence="7 8">JEL423</strain>
    </source>
</reference>
<dbReference type="EMBL" id="DS022304">
    <property type="protein sequence ID" value="OAJ40297.1"/>
    <property type="molecule type" value="Genomic_DNA"/>
</dbReference>
<evidence type="ECO:0000256" key="5">
    <source>
        <dbReference type="SAM" id="Phobius"/>
    </source>
</evidence>
<reference evidence="7 8" key="1">
    <citation type="submission" date="2006-10" db="EMBL/GenBank/DDBJ databases">
        <title>The Genome Sequence of Batrachochytrium dendrobatidis JEL423.</title>
        <authorList>
            <consortium name="The Broad Institute Genome Sequencing Platform"/>
            <person name="Birren B."/>
            <person name="Lander E."/>
            <person name="Galagan J."/>
            <person name="Cuomo C."/>
            <person name="Devon K."/>
            <person name="Jaffe D."/>
            <person name="Butler J."/>
            <person name="Alvarez P."/>
            <person name="Gnerre S."/>
            <person name="Grabherr M."/>
            <person name="Kleber M."/>
            <person name="Mauceli E."/>
            <person name="Brockman W."/>
            <person name="Young S."/>
            <person name="LaButti K."/>
            <person name="Sykes S."/>
            <person name="DeCaprio D."/>
            <person name="Crawford M."/>
            <person name="Koehrsen M."/>
            <person name="Engels R."/>
            <person name="Montgomery P."/>
            <person name="Pearson M."/>
            <person name="Howarth C."/>
            <person name="Larson L."/>
            <person name="White J."/>
            <person name="O'Leary S."/>
            <person name="Kodira C."/>
            <person name="Zeng Q."/>
            <person name="Yandava C."/>
            <person name="Alvarado L."/>
            <person name="Longcore J."/>
            <person name="James T."/>
        </authorList>
    </citation>
    <scope>NUCLEOTIDE SEQUENCE [LARGE SCALE GENOMIC DNA]</scope>
    <source>
        <strain evidence="7 8">JEL423</strain>
    </source>
</reference>
<dbReference type="UniPathway" id="UPA00378"/>
<dbReference type="OrthoDB" id="541710at2759"/>
<dbReference type="Pfam" id="PF02544">
    <property type="entry name" value="Steroid_dh"/>
    <property type="match status" value="1"/>
</dbReference>
<feature type="transmembrane region" description="Helical" evidence="5">
    <location>
        <begin position="191"/>
        <end position="211"/>
    </location>
</feature>
<dbReference type="GO" id="GO:0006488">
    <property type="term" value="P:dolichol-linked oligosaccharide biosynthetic process"/>
    <property type="evidence" value="ECO:0007669"/>
    <property type="project" value="InterPro"/>
</dbReference>
<organism evidence="7 8">
    <name type="scientific">Batrachochytrium dendrobatidis (strain JEL423)</name>
    <dbReference type="NCBI Taxonomy" id="403673"/>
    <lineage>
        <taxon>Eukaryota</taxon>
        <taxon>Fungi</taxon>
        <taxon>Fungi incertae sedis</taxon>
        <taxon>Chytridiomycota</taxon>
        <taxon>Chytridiomycota incertae sedis</taxon>
        <taxon>Chytridiomycetes</taxon>
        <taxon>Rhizophydiales</taxon>
        <taxon>Rhizophydiales incertae sedis</taxon>
        <taxon>Batrachochytrium</taxon>
    </lineage>
</organism>
<accession>A0A177WJJ6</accession>
<dbReference type="GO" id="GO:0003865">
    <property type="term" value="F:3-oxo-5-alpha-steroid 4-dehydrogenase activity"/>
    <property type="evidence" value="ECO:0007669"/>
    <property type="project" value="TreeGrafter"/>
</dbReference>
<keyword evidence="3 5" id="KW-1133">Transmembrane helix</keyword>
<dbReference type="GO" id="GO:0016095">
    <property type="term" value="P:polyprenol catabolic process"/>
    <property type="evidence" value="ECO:0007669"/>
    <property type="project" value="TreeGrafter"/>
</dbReference>